<comment type="subcellular location">
    <subcellularLocation>
        <location evidence="1">Membrane</location>
    </subcellularLocation>
</comment>
<dbReference type="GO" id="GO:0008270">
    <property type="term" value="F:zinc ion binding"/>
    <property type="evidence" value="ECO:0007669"/>
    <property type="project" value="UniProtKB-KW"/>
</dbReference>
<dbReference type="AlphaFoldDB" id="A0A316UK62"/>
<keyword evidence="5" id="KW-0862">Zinc</keyword>
<gene>
    <name evidence="12" type="ORF">BCV69DRAFT_4810</name>
</gene>
<evidence type="ECO:0000256" key="3">
    <source>
        <dbReference type="ARBA" id="ARBA00022723"/>
    </source>
</evidence>
<keyword evidence="4 8" id="KW-0863">Zinc-finger</keyword>
<evidence type="ECO:0000256" key="2">
    <source>
        <dbReference type="ARBA" id="ARBA00022692"/>
    </source>
</evidence>
<keyword evidence="3" id="KW-0479">Metal-binding</keyword>
<accession>A0A316UK62</accession>
<dbReference type="InterPro" id="IPR013083">
    <property type="entry name" value="Znf_RING/FYVE/PHD"/>
</dbReference>
<dbReference type="GO" id="GO:0016020">
    <property type="term" value="C:membrane"/>
    <property type="evidence" value="ECO:0007669"/>
    <property type="project" value="UniProtKB-SubCell"/>
</dbReference>
<evidence type="ECO:0000259" key="11">
    <source>
        <dbReference type="PROSITE" id="PS50089"/>
    </source>
</evidence>
<feature type="region of interest" description="Disordered" evidence="9">
    <location>
        <begin position="115"/>
        <end position="182"/>
    </location>
</feature>
<keyword evidence="13" id="KW-1185">Reference proteome</keyword>
<sequence>MSATNVVDTPTATEQGPVGRFEVSKAALAGVIIGCVLVVLVSSSLAFLTKRRVQEHPDLYAPRQATVDQPARTRTQGLTRAVLDTFPTITWSAPRRRGRAISDVTRDPARIEEEIESKAIGTTRPVDECPTGALPQDPRYDNEKASQLGRRSLSRPASLQTEEHAERSLAHDVAAPATENQDTHRLRLAASILSIRLEASASTDGHQTEQAQPETLLTEKTHPQDLQRAEGASQPNHSEDEDDGDESEAEMLCPICVESFEEGDLLRILPCAGRHHYHASCIDVWLLSHSVCPLCRTDFLQTSEAVADQGAEQVNIGEALEQDRAEPSEERASLASASASETDEQVETLIEAHQTLPNGNAGSRSPVPRSGLFAVTLEEYRARRRAMRADRIGSSSMDRFRLSRNRRPRRSSAEDEGPEEVIDTIMALSAEDRRSPLPRERLASSTSRPSSASGRISGLFSVARGDAEQRPRHISLPTVPPPVL</sequence>
<dbReference type="OrthoDB" id="8062037at2759"/>
<keyword evidence="7 10" id="KW-0472">Membrane</keyword>
<dbReference type="PANTHER" id="PTHR46539">
    <property type="entry name" value="E3 UBIQUITIN-PROTEIN LIGASE ATL42"/>
    <property type="match status" value="1"/>
</dbReference>
<evidence type="ECO:0000313" key="12">
    <source>
        <dbReference type="EMBL" id="PWN23615.1"/>
    </source>
</evidence>
<evidence type="ECO:0000256" key="7">
    <source>
        <dbReference type="ARBA" id="ARBA00023136"/>
    </source>
</evidence>
<feature type="compositionally biased region" description="Basic and acidic residues" evidence="9">
    <location>
        <begin position="430"/>
        <end position="442"/>
    </location>
</feature>
<feature type="compositionally biased region" description="Acidic residues" evidence="9">
    <location>
        <begin position="239"/>
        <end position="248"/>
    </location>
</feature>
<dbReference type="Proteomes" id="UP000245942">
    <property type="component" value="Unassembled WGS sequence"/>
</dbReference>
<organism evidence="12 13">
    <name type="scientific">Pseudomicrostroma glucosiphilum</name>
    <dbReference type="NCBI Taxonomy" id="1684307"/>
    <lineage>
        <taxon>Eukaryota</taxon>
        <taxon>Fungi</taxon>
        <taxon>Dikarya</taxon>
        <taxon>Basidiomycota</taxon>
        <taxon>Ustilaginomycotina</taxon>
        <taxon>Exobasidiomycetes</taxon>
        <taxon>Microstromatales</taxon>
        <taxon>Microstromatales incertae sedis</taxon>
        <taxon>Pseudomicrostroma</taxon>
    </lineage>
</organism>
<feature type="compositionally biased region" description="Basic and acidic residues" evidence="9">
    <location>
        <begin position="321"/>
        <end position="332"/>
    </location>
</feature>
<feature type="region of interest" description="Disordered" evidence="9">
    <location>
        <begin position="226"/>
        <end position="248"/>
    </location>
</feature>
<dbReference type="GeneID" id="37017059"/>
<evidence type="ECO:0000256" key="9">
    <source>
        <dbReference type="SAM" id="MobiDB-lite"/>
    </source>
</evidence>
<keyword evidence="2 10" id="KW-0812">Transmembrane</keyword>
<dbReference type="RefSeq" id="XP_025350775.1">
    <property type="nucleotide sequence ID" value="XM_025495325.1"/>
</dbReference>
<evidence type="ECO:0000256" key="8">
    <source>
        <dbReference type="PROSITE-ProRule" id="PRU00175"/>
    </source>
</evidence>
<feature type="transmembrane region" description="Helical" evidence="10">
    <location>
        <begin position="26"/>
        <end position="48"/>
    </location>
</feature>
<feature type="region of interest" description="Disordered" evidence="9">
    <location>
        <begin position="399"/>
        <end position="484"/>
    </location>
</feature>
<evidence type="ECO:0000256" key="5">
    <source>
        <dbReference type="ARBA" id="ARBA00022833"/>
    </source>
</evidence>
<dbReference type="PROSITE" id="PS50089">
    <property type="entry name" value="ZF_RING_2"/>
    <property type="match status" value="1"/>
</dbReference>
<feature type="region of interest" description="Disordered" evidence="9">
    <location>
        <begin position="320"/>
        <end position="341"/>
    </location>
</feature>
<dbReference type="CDD" id="cd16454">
    <property type="entry name" value="RING-H2_PA-TM-RING"/>
    <property type="match status" value="1"/>
</dbReference>
<reference evidence="12 13" key="1">
    <citation type="journal article" date="2018" name="Mol. Biol. Evol.">
        <title>Broad Genomic Sampling Reveals a Smut Pathogenic Ancestry of the Fungal Clade Ustilaginomycotina.</title>
        <authorList>
            <person name="Kijpornyongpan T."/>
            <person name="Mondo S.J."/>
            <person name="Barry K."/>
            <person name="Sandor L."/>
            <person name="Lee J."/>
            <person name="Lipzen A."/>
            <person name="Pangilinan J."/>
            <person name="LaButti K."/>
            <person name="Hainaut M."/>
            <person name="Henrissat B."/>
            <person name="Grigoriev I.V."/>
            <person name="Spatafora J.W."/>
            <person name="Aime M.C."/>
        </authorList>
    </citation>
    <scope>NUCLEOTIDE SEQUENCE [LARGE SCALE GENOMIC DNA]</scope>
    <source>
        <strain evidence="12 13">MCA 4718</strain>
    </source>
</reference>
<evidence type="ECO:0000256" key="10">
    <source>
        <dbReference type="SAM" id="Phobius"/>
    </source>
</evidence>
<dbReference type="Pfam" id="PF13639">
    <property type="entry name" value="zf-RING_2"/>
    <property type="match status" value="1"/>
</dbReference>
<protein>
    <recommendedName>
        <fullName evidence="11">RING-type domain-containing protein</fullName>
    </recommendedName>
</protein>
<dbReference type="EMBL" id="KZ819321">
    <property type="protein sequence ID" value="PWN23615.1"/>
    <property type="molecule type" value="Genomic_DNA"/>
</dbReference>
<dbReference type="SUPFAM" id="SSF57850">
    <property type="entry name" value="RING/U-box"/>
    <property type="match status" value="1"/>
</dbReference>
<name>A0A316UK62_9BASI</name>
<dbReference type="PANTHER" id="PTHR46539:SF1">
    <property type="entry name" value="E3 UBIQUITIN-PROTEIN LIGASE ATL42"/>
    <property type="match status" value="1"/>
</dbReference>
<dbReference type="STRING" id="1684307.A0A316UK62"/>
<proteinExistence type="predicted"/>
<keyword evidence="6 10" id="KW-1133">Transmembrane helix</keyword>
<evidence type="ECO:0000256" key="6">
    <source>
        <dbReference type="ARBA" id="ARBA00022989"/>
    </source>
</evidence>
<evidence type="ECO:0000313" key="13">
    <source>
        <dbReference type="Proteomes" id="UP000245942"/>
    </source>
</evidence>
<evidence type="ECO:0000256" key="1">
    <source>
        <dbReference type="ARBA" id="ARBA00004370"/>
    </source>
</evidence>
<dbReference type="Gene3D" id="3.30.40.10">
    <property type="entry name" value="Zinc/RING finger domain, C3HC4 (zinc finger)"/>
    <property type="match status" value="1"/>
</dbReference>
<feature type="compositionally biased region" description="Low complexity" evidence="9">
    <location>
        <begin position="443"/>
        <end position="458"/>
    </location>
</feature>
<evidence type="ECO:0000256" key="4">
    <source>
        <dbReference type="ARBA" id="ARBA00022771"/>
    </source>
</evidence>
<feature type="compositionally biased region" description="Basic and acidic residues" evidence="9">
    <location>
        <begin position="161"/>
        <end position="170"/>
    </location>
</feature>
<dbReference type="InterPro" id="IPR001841">
    <property type="entry name" value="Znf_RING"/>
</dbReference>
<feature type="domain" description="RING-type" evidence="11">
    <location>
        <begin position="253"/>
        <end position="296"/>
    </location>
</feature>